<dbReference type="RefSeq" id="WP_200314325.1">
    <property type="nucleotide sequence ID" value="NZ_JAENJH010000001.1"/>
</dbReference>
<keyword evidence="3" id="KW-1185">Reference proteome</keyword>
<evidence type="ECO:0000313" key="2">
    <source>
        <dbReference type="EMBL" id="MBK1783194.1"/>
    </source>
</evidence>
<dbReference type="AlphaFoldDB" id="A0A934QPT4"/>
<sequence>MSANRTETARFWDEVHSAPRPAQTGRPNPVLAEIAGSLDPGSTGR</sequence>
<gene>
    <name evidence="2" type="ORF">JHE00_02570</name>
</gene>
<dbReference type="Proteomes" id="UP000635245">
    <property type="component" value="Unassembled WGS sequence"/>
</dbReference>
<protein>
    <submittedName>
        <fullName evidence="2">Uncharacterized protein</fullName>
    </submittedName>
</protein>
<comment type="caution">
    <text evidence="2">The sequence shown here is derived from an EMBL/GenBank/DDBJ whole genome shotgun (WGS) entry which is preliminary data.</text>
</comment>
<proteinExistence type="predicted"/>
<feature type="region of interest" description="Disordered" evidence="1">
    <location>
        <begin position="1"/>
        <end position="45"/>
    </location>
</feature>
<reference evidence="2" key="1">
    <citation type="submission" date="2020-12" db="EMBL/GenBank/DDBJ databases">
        <title>Prauserella sp. ASG 168, a novel actinomycete isolated from cave rock.</title>
        <authorList>
            <person name="Suriyachadkun C."/>
        </authorList>
    </citation>
    <scope>NUCLEOTIDE SEQUENCE</scope>
    <source>
        <strain evidence="2">ASG 168</strain>
    </source>
</reference>
<accession>A0A934QPT4</accession>
<evidence type="ECO:0000256" key="1">
    <source>
        <dbReference type="SAM" id="MobiDB-lite"/>
    </source>
</evidence>
<name>A0A934QPT4_9PSEU</name>
<organism evidence="2 3">
    <name type="scientific">Prauserella cavernicola</name>
    <dbReference type="NCBI Taxonomy" id="2800127"/>
    <lineage>
        <taxon>Bacteria</taxon>
        <taxon>Bacillati</taxon>
        <taxon>Actinomycetota</taxon>
        <taxon>Actinomycetes</taxon>
        <taxon>Pseudonocardiales</taxon>
        <taxon>Pseudonocardiaceae</taxon>
        <taxon>Prauserella</taxon>
    </lineage>
</organism>
<dbReference type="EMBL" id="JAENJH010000001">
    <property type="protein sequence ID" value="MBK1783194.1"/>
    <property type="molecule type" value="Genomic_DNA"/>
</dbReference>
<evidence type="ECO:0000313" key="3">
    <source>
        <dbReference type="Proteomes" id="UP000635245"/>
    </source>
</evidence>
<feature type="compositionally biased region" description="Basic and acidic residues" evidence="1">
    <location>
        <begin position="7"/>
        <end position="17"/>
    </location>
</feature>